<dbReference type="CDD" id="cd09630">
    <property type="entry name" value="CDH_like_cytochrome"/>
    <property type="match status" value="1"/>
</dbReference>
<feature type="chain" id="PRO_5004208049" description="Cellobiose dehydrogenase-like cytochrome domain-containing protein" evidence="1">
    <location>
        <begin position="21"/>
        <end position="305"/>
    </location>
</feature>
<dbReference type="VEuPathDB" id="FungiDB:CHGG_09914"/>
<evidence type="ECO:0000259" key="2">
    <source>
        <dbReference type="Pfam" id="PF16010"/>
    </source>
</evidence>
<protein>
    <recommendedName>
        <fullName evidence="2">Cellobiose dehydrogenase-like cytochrome domain-containing protein</fullName>
    </recommendedName>
</protein>
<evidence type="ECO:0000313" key="3">
    <source>
        <dbReference type="EMBL" id="EAQ83510.1"/>
    </source>
</evidence>
<keyword evidence="4" id="KW-1185">Reference proteome</keyword>
<dbReference type="Gene3D" id="2.60.40.1210">
    <property type="entry name" value="Cellobiose dehydrogenase, cytochrome domain"/>
    <property type="match status" value="1"/>
</dbReference>
<organism evidence="3 4">
    <name type="scientific">Chaetomium globosum (strain ATCC 6205 / CBS 148.51 / DSM 1962 / NBRC 6347 / NRRL 1970)</name>
    <name type="common">Soil fungus</name>
    <dbReference type="NCBI Taxonomy" id="306901"/>
    <lineage>
        <taxon>Eukaryota</taxon>
        <taxon>Fungi</taxon>
        <taxon>Dikarya</taxon>
        <taxon>Ascomycota</taxon>
        <taxon>Pezizomycotina</taxon>
        <taxon>Sordariomycetes</taxon>
        <taxon>Sordariomycetidae</taxon>
        <taxon>Sordariales</taxon>
        <taxon>Chaetomiaceae</taxon>
        <taxon>Chaetomium</taxon>
    </lineage>
</organism>
<dbReference type="OMA" id="ISETKWT"/>
<dbReference type="Proteomes" id="UP000001056">
    <property type="component" value="Unassembled WGS sequence"/>
</dbReference>
<evidence type="ECO:0000256" key="1">
    <source>
        <dbReference type="SAM" id="SignalP"/>
    </source>
</evidence>
<dbReference type="SUPFAM" id="SSF49344">
    <property type="entry name" value="CBD9-like"/>
    <property type="match status" value="1"/>
</dbReference>
<dbReference type="STRING" id="306901.Q2GQ40"/>
<dbReference type="InterPro" id="IPR015920">
    <property type="entry name" value="Cellobiose_DH-like_cyt"/>
</dbReference>
<name>Q2GQ40_CHAGB</name>
<dbReference type="PANTHER" id="PTHR47797:SF3">
    <property type="entry name" value="CYTOCHROME B561 DOMAIN-CONTAINING PROTEIN"/>
    <property type="match status" value="1"/>
</dbReference>
<dbReference type="AlphaFoldDB" id="Q2GQ40"/>
<keyword evidence="1" id="KW-0732">Signal</keyword>
<sequence>MGRLRILAVAALSLAFLAHSEPVQYCRRGGPSEIDFCLGALIYSNTSTSSHDLFLTFTITRHSGSALGWTAVGAGNRMNGALMLIIYGDPLSPTSPPIVSIRASTGHSQPALLSRSDLPPGMDLRVVSSLWAAPSPASNTHTATVHLVCYSCDLWPTADLSPLSSSQPWIWAWNPSQPFDVYTFDAHLAMHKHHAGAGGWGNFYLDMRRAVSTARYPPSLPPIRPGVDRLGASDTPLSLAGMVTGKGSIVHALGVWLFWAEVRRRRKQVSSAADPAWAKLNDTAFVVADSDDESEKEGKADSVED</sequence>
<dbReference type="InParanoid" id="Q2GQ40"/>
<gene>
    <name evidence="3" type="ORF">CHGG_09914</name>
</gene>
<dbReference type="GeneID" id="4397021"/>
<dbReference type="PANTHER" id="PTHR47797">
    <property type="entry name" value="DEHYDROGENASE, PUTATIVE (AFU_ORTHOLOGUE AFUA_8G05805)-RELATED"/>
    <property type="match status" value="1"/>
</dbReference>
<evidence type="ECO:0000313" key="4">
    <source>
        <dbReference type="Proteomes" id="UP000001056"/>
    </source>
</evidence>
<dbReference type="Pfam" id="PF16010">
    <property type="entry name" value="CDH-cyt"/>
    <property type="match status" value="1"/>
</dbReference>
<dbReference type="OrthoDB" id="19261at2759"/>
<accession>Q2GQ40</accession>
<feature type="domain" description="Cellobiose dehydrogenase-like cytochrome" evidence="2">
    <location>
        <begin position="35"/>
        <end position="196"/>
    </location>
</feature>
<dbReference type="HOGENOM" id="CLU_912191_0_0_1"/>
<proteinExistence type="predicted"/>
<dbReference type="eggNOG" id="ENOG502SQWM">
    <property type="taxonomic scope" value="Eukaryota"/>
</dbReference>
<feature type="signal peptide" evidence="1">
    <location>
        <begin position="1"/>
        <end position="20"/>
    </location>
</feature>
<dbReference type="EMBL" id="CH408035">
    <property type="protein sequence ID" value="EAQ83510.1"/>
    <property type="molecule type" value="Genomic_DNA"/>
</dbReference>
<reference evidence="4" key="1">
    <citation type="journal article" date="2015" name="Genome Announc.">
        <title>Draft genome sequence of the cellulolytic fungus Chaetomium globosum.</title>
        <authorList>
            <person name="Cuomo C.A."/>
            <person name="Untereiner W.A."/>
            <person name="Ma L.-J."/>
            <person name="Grabherr M."/>
            <person name="Birren B.W."/>
        </authorList>
    </citation>
    <scope>NUCLEOTIDE SEQUENCE [LARGE SCALE GENOMIC DNA]</scope>
    <source>
        <strain evidence="4">ATCC 6205 / CBS 148.51 / DSM 1962 / NBRC 6347 / NRRL 1970</strain>
    </source>
</reference>
<dbReference type="RefSeq" id="XP_001227841.1">
    <property type="nucleotide sequence ID" value="XM_001227840.1"/>
</dbReference>